<keyword evidence="7" id="KW-0479">Metal-binding</keyword>
<dbReference type="InterPro" id="IPR043135">
    <property type="entry name" value="Fur_C"/>
</dbReference>
<comment type="cofactor">
    <cofactor evidence="8">
        <name>Mn(2+)</name>
        <dbReference type="ChEBI" id="CHEBI:29035"/>
    </cofactor>
    <cofactor evidence="8">
        <name>Fe(2+)</name>
        <dbReference type="ChEBI" id="CHEBI:29033"/>
    </cofactor>
    <text evidence="8">Binds 1 Mn(2+) or Fe(2+) ion per subunit.</text>
</comment>
<evidence type="ECO:0000256" key="1">
    <source>
        <dbReference type="ARBA" id="ARBA00007957"/>
    </source>
</evidence>
<feature type="binding site" evidence="7">
    <location>
        <position position="79"/>
    </location>
    <ligand>
        <name>Zn(2+)</name>
        <dbReference type="ChEBI" id="CHEBI:29105"/>
    </ligand>
</feature>
<gene>
    <name evidence="9" type="ORF">FYJ50_05180</name>
</gene>
<comment type="similarity">
    <text evidence="1">Belongs to the Fur family.</text>
</comment>
<dbReference type="GO" id="GO:0045892">
    <property type="term" value="P:negative regulation of DNA-templated transcription"/>
    <property type="evidence" value="ECO:0007669"/>
    <property type="project" value="TreeGrafter"/>
</dbReference>
<dbReference type="GO" id="GO:0008270">
    <property type="term" value="F:zinc ion binding"/>
    <property type="evidence" value="ECO:0007669"/>
    <property type="project" value="TreeGrafter"/>
</dbReference>
<keyword evidence="6" id="KW-0804">Transcription</keyword>
<evidence type="ECO:0000313" key="10">
    <source>
        <dbReference type="Proteomes" id="UP000470082"/>
    </source>
</evidence>
<evidence type="ECO:0000256" key="7">
    <source>
        <dbReference type="PIRSR" id="PIRSR602481-1"/>
    </source>
</evidence>
<feature type="binding site" evidence="8">
    <location>
        <position position="72"/>
    </location>
    <ligand>
        <name>Fe cation</name>
        <dbReference type="ChEBI" id="CHEBI:24875"/>
    </ligand>
</feature>
<dbReference type="Gene3D" id="3.30.1490.190">
    <property type="match status" value="1"/>
</dbReference>
<name>A0A7X2N2X2_9FIRM</name>
<organism evidence="9 10">
    <name type="scientific">Floccifex porci</name>
    <dbReference type="NCBI Taxonomy" id="2606629"/>
    <lineage>
        <taxon>Bacteria</taxon>
        <taxon>Bacillati</taxon>
        <taxon>Bacillota</taxon>
        <taxon>Erysipelotrichia</taxon>
        <taxon>Erysipelotrichales</taxon>
        <taxon>Erysipelotrichaceae</taxon>
        <taxon>Floccifex</taxon>
    </lineage>
</organism>
<keyword evidence="8" id="KW-0408">Iron</keyword>
<keyword evidence="5" id="KW-0238">DNA-binding</keyword>
<dbReference type="GO" id="GO:0003700">
    <property type="term" value="F:DNA-binding transcription factor activity"/>
    <property type="evidence" value="ECO:0007669"/>
    <property type="project" value="InterPro"/>
</dbReference>
<dbReference type="AlphaFoldDB" id="A0A7X2N2X2"/>
<evidence type="ECO:0000256" key="4">
    <source>
        <dbReference type="ARBA" id="ARBA00023015"/>
    </source>
</evidence>
<dbReference type="EMBL" id="VUMM01000007">
    <property type="protein sequence ID" value="MSS01494.1"/>
    <property type="molecule type" value="Genomic_DNA"/>
</dbReference>
<dbReference type="RefSeq" id="WP_154460029.1">
    <property type="nucleotide sequence ID" value="NZ_JAQYTQ010000031.1"/>
</dbReference>
<keyword evidence="3 7" id="KW-0862">Zinc</keyword>
<evidence type="ECO:0000313" key="9">
    <source>
        <dbReference type="EMBL" id="MSS01494.1"/>
    </source>
</evidence>
<protein>
    <submittedName>
        <fullName evidence="9">Transcriptional repressor</fullName>
    </submittedName>
</protein>
<dbReference type="SUPFAM" id="SSF46785">
    <property type="entry name" value="Winged helix' DNA-binding domain"/>
    <property type="match status" value="1"/>
</dbReference>
<dbReference type="Gene3D" id="1.10.10.10">
    <property type="entry name" value="Winged helix-like DNA-binding domain superfamily/Winged helix DNA-binding domain"/>
    <property type="match status" value="1"/>
</dbReference>
<dbReference type="Pfam" id="PF01475">
    <property type="entry name" value="FUR"/>
    <property type="match status" value="1"/>
</dbReference>
<dbReference type="CDD" id="cd07153">
    <property type="entry name" value="Fur_like"/>
    <property type="match status" value="1"/>
</dbReference>
<sequence length="121" mass="14158">MTKYGQMILDIINQSLDHLTAEQIFFMCKEKNEKIVLATVYNNLSNLCNQGLIRKVSIEGSPDRYDRIQRHDHIICKECGKISDITLQDLTESLQKQLEFQIDSYDLKINYICPECQNEKK</sequence>
<dbReference type="PANTHER" id="PTHR33202:SF7">
    <property type="entry name" value="FERRIC UPTAKE REGULATION PROTEIN"/>
    <property type="match status" value="1"/>
</dbReference>
<proteinExistence type="inferred from homology"/>
<keyword evidence="4" id="KW-0805">Transcription regulation</keyword>
<feature type="binding site" evidence="7">
    <location>
        <position position="76"/>
    </location>
    <ligand>
        <name>Zn(2+)</name>
        <dbReference type="ChEBI" id="CHEBI:29105"/>
    </ligand>
</feature>
<dbReference type="PANTHER" id="PTHR33202">
    <property type="entry name" value="ZINC UPTAKE REGULATION PROTEIN"/>
    <property type="match status" value="1"/>
</dbReference>
<keyword evidence="10" id="KW-1185">Reference proteome</keyword>
<evidence type="ECO:0000256" key="6">
    <source>
        <dbReference type="ARBA" id="ARBA00023163"/>
    </source>
</evidence>
<reference evidence="9 10" key="1">
    <citation type="submission" date="2019-08" db="EMBL/GenBank/DDBJ databases">
        <title>In-depth cultivation of the pig gut microbiome towards novel bacterial diversity and tailored functional studies.</title>
        <authorList>
            <person name="Wylensek D."/>
            <person name="Hitch T.C.A."/>
            <person name="Clavel T."/>
        </authorList>
    </citation>
    <scope>NUCLEOTIDE SEQUENCE [LARGE SCALE GENOMIC DNA]</scope>
    <source>
        <strain evidence="9 10">LKV-178-WT-2G</strain>
    </source>
</reference>
<evidence type="ECO:0000256" key="2">
    <source>
        <dbReference type="ARBA" id="ARBA00022491"/>
    </source>
</evidence>
<dbReference type="GO" id="GO:0000976">
    <property type="term" value="F:transcription cis-regulatory region binding"/>
    <property type="evidence" value="ECO:0007669"/>
    <property type="project" value="TreeGrafter"/>
</dbReference>
<evidence type="ECO:0000256" key="8">
    <source>
        <dbReference type="PIRSR" id="PIRSR602481-2"/>
    </source>
</evidence>
<accession>A0A7X2N2X2</accession>
<comment type="caution">
    <text evidence="9">The sequence shown here is derived from an EMBL/GenBank/DDBJ whole genome shotgun (WGS) entry which is preliminary data.</text>
</comment>
<feature type="binding site" evidence="7">
    <location>
        <position position="113"/>
    </location>
    <ligand>
        <name>Zn(2+)</name>
        <dbReference type="ChEBI" id="CHEBI:29105"/>
    </ligand>
</feature>
<dbReference type="GO" id="GO:1900376">
    <property type="term" value="P:regulation of secondary metabolite biosynthetic process"/>
    <property type="evidence" value="ECO:0007669"/>
    <property type="project" value="TreeGrafter"/>
</dbReference>
<dbReference type="InterPro" id="IPR036390">
    <property type="entry name" value="WH_DNA-bd_sf"/>
</dbReference>
<keyword evidence="2" id="KW-0678">Repressor</keyword>
<comment type="cofactor">
    <cofactor evidence="7">
        <name>Zn(2+)</name>
        <dbReference type="ChEBI" id="CHEBI:29105"/>
    </cofactor>
    <text evidence="7">Binds 1 zinc ion per subunit.</text>
</comment>
<dbReference type="InterPro" id="IPR036388">
    <property type="entry name" value="WH-like_DNA-bd_sf"/>
</dbReference>
<dbReference type="Proteomes" id="UP000470082">
    <property type="component" value="Unassembled WGS sequence"/>
</dbReference>
<dbReference type="InterPro" id="IPR002481">
    <property type="entry name" value="FUR"/>
</dbReference>
<evidence type="ECO:0000256" key="3">
    <source>
        <dbReference type="ARBA" id="ARBA00022833"/>
    </source>
</evidence>
<evidence type="ECO:0000256" key="5">
    <source>
        <dbReference type="ARBA" id="ARBA00023125"/>
    </source>
</evidence>
<feature type="binding site" evidence="7">
    <location>
        <position position="116"/>
    </location>
    <ligand>
        <name>Zn(2+)</name>
        <dbReference type="ChEBI" id="CHEBI:29105"/>
    </ligand>
</feature>